<dbReference type="AlphaFoldDB" id="A0A6C0CA38"/>
<proteinExistence type="predicted"/>
<name>A0A6C0CA38_9ZZZZ</name>
<dbReference type="InterPro" id="IPR032675">
    <property type="entry name" value="LRR_dom_sf"/>
</dbReference>
<protein>
    <submittedName>
        <fullName evidence="1">Uncharacterized protein</fullName>
    </submittedName>
</protein>
<organism evidence="1">
    <name type="scientific">viral metagenome</name>
    <dbReference type="NCBI Taxonomy" id="1070528"/>
    <lineage>
        <taxon>unclassified sequences</taxon>
        <taxon>metagenomes</taxon>
        <taxon>organismal metagenomes</taxon>
    </lineage>
</organism>
<dbReference type="EMBL" id="MN739373">
    <property type="protein sequence ID" value="QHT01448.1"/>
    <property type="molecule type" value="Genomic_DNA"/>
</dbReference>
<dbReference type="SUPFAM" id="SSF52047">
    <property type="entry name" value="RNI-like"/>
    <property type="match status" value="1"/>
</dbReference>
<sequence>MDLVHNADVFDIIMQYIDSTQTLQNLFLAHKIFQLYISKLDSIKVCDEYYFIINAIIFSHCKNLKKITYQNDDEKDHKLFQDIKVFNSIPSNVIITSLEFVNIECDGLFILHTHRIKNITHLTLNKCHLGKGISWYREIINPCITNNVTSVCLCNMELEIIMFINATIQSKITKLKIENVICARRPQLHCISEMYKRWEAYSLPLHPYKSIKSLEITRCNMDKINSVFPTILNYLQKCKSITDLIFTYNNQNINIDEKIFPTSLERLDLRGNNVDGKNEFIKIEK</sequence>
<dbReference type="Gene3D" id="3.80.10.10">
    <property type="entry name" value="Ribonuclease Inhibitor"/>
    <property type="match status" value="1"/>
</dbReference>
<reference evidence="1" key="1">
    <citation type="journal article" date="2020" name="Nature">
        <title>Giant virus diversity and host interactions through global metagenomics.</title>
        <authorList>
            <person name="Schulz F."/>
            <person name="Roux S."/>
            <person name="Paez-Espino D."/>
            <person name="Jungbluth S."/>
            <person name="Walsh D.A."/>
            <person name="Denef V.J."/>
            <person name="McMahon K.D."/>
            <person name="Konstantinidis K.T."/>
            <person name="Eloe-Fadrosh E.A."/>
            <person name="Kyrpides N.C."/>
            <person name="Woyke T."/>
        </authorList>
    </citation>
    <scope>NUCLEOTIDE SEQUENCE</scope>
    <source>
        <strain evidence="1">GVMAG-M-3300020192-26</strain>
    </source>
</reference>
<evidence type="ECO:0000313" key="1">
    <source>
        <dbReference type="EMBL" id="QHT01448.1"/>
    </source>
</evidence>
<accession>A0A6C0CA38</accession>